<dbReference type="Proteomes" id="UP001303473">
    <property type="component" value="Unassembled WGS sequence"/>
</dbReference>
<accession>A0AAN6S530</accession>
<comment type="caution">
    <text evidence="2">The sequence shown here is derived from an EMBL/GenBank/DDBJ whole genome shotgun (WGS) entry which is preliminary data.</text>
</comment>
<name>A0AAN6S530_9PEZI</name>
<proteinExistence type="predicted"/>
<keyword evidence="1" id="KW-0732">Signal</keyword>
<gene>
    <name evidence="2" type="ORF">QBC46DRAFT_435154</name>
</gene>
<protein>
    <submittedName>
        <fullName evidence="2">Uncharacterized protein</fullName>
    </submittedName>
</protein>
<evidence type="ECO:0000313" key="2">
    <source>
        <dbReference type="EMBL" id="KAK3940323.1"/>
    </source>
</evidence>
<dbReference type="EMBL" id="MU853798">
    <property type="protein sequence ID" value="KAK3940323.1"/>
    <property type="molecule type" value="Genomic_DNA"/>
</dbReference>
<organism evidence="2 3">
    <name type="scientific">Diplogelasinospora grovesii</name>
    <dbReference type="NCBI Taxonomy" id="303347"/>
    <lineage>
        <taxon>Eukaryota</taxon>
        <taxon>Fungi</taxon>
        <taxon>Dikarya</taxon>
        <taxon>Ascomycota</taxon>
        <taxon>Pezizomycotina</taxon>
        <taxon>Sordariomycetes</taxon>
        <taxon>Sordariomycetidae</taxon>
        <taxon>Sordariales</taxon>
        <taxon>Diplogelasinosporaceae</taxon>
        <taxon>Diplogelasinospora</taxon>
    </lineage>
</organism>
<evidence type="ECO:0000313" key="3">
    <source>
        <dbReference type="Proteomes" id="UP001303473"/>
    </source>
</evidence>
<evidence type="ECO:0000256" key="1">
    <source>
        <dbReference type="SAM" id="SignalP"/>
    </source>
</evidence>
<dbReference type="Pfam" id="PF04681">
    <property type="entry name" value="Bys1"/>
    <property type="match status" value="1"/>
</dbReference>
<sequence length="151" mass="15857">MHSYNLIATAFSLLTIFGIDSVLAGNLAVLNNCPFPIFCAGARNDGSGSGVNQVNGGAMYVNPYPALNDNVGVVAKCQTTPDLLHPYQLEVAIKDGTSWVDLSTVDGTGCAQLTCAPNDNSCEWCAPGNPTCPDPRKIVCPSQNDVVLHLC</sequence>
<dbReference type="InterPro" id="IPR006771">
    <property type="entry name" value="CetA-like"/>
</dbReference>
<keyword evidence="3" id="KW-1185">Reference proteome</keyword>
<feature type="chain" id="PRO_5043008754" evidence="1">
    <location>
        <begin position="25"/>
        <end position="151"/>
    </location>
</feature>
<reference evidence="3" key="1">
    <citation type="journal article" date="2023" name="Mol. Phylogenet. Evol.">
        <title>Genome-scale phylogeny and comparative genomics of the fungal order Sordariales.</title>
        <authorList>
            <person name="Hensen N."/>
            <person name="Bonometti L."/>
            <person name="Westerberg I."/>
            <person name="Brannstrom I.O."/>
            <person name="Guillou S."/>
            <person name="Cros-Aarteil S."/>
            <person name="Calhoun S."/>
            <person name="Haridas S."/>
            <person name="Kuo A."/>
            <person name="Mondo S."/>
            <person name="Pangilinan J."/>
            <person name="Riley R."/>
            <person name="LaButti K."/>
            <person name="Andreopoulos B."/>
            <person name="Lipzen A."/>
            <person name="Chen C."/>
            <person name="Yan M."/>
            <person name="Daum C."/>
            <person name="Ng V."/>
            <person name="Clum A."/>
            <person name="Steindorff A."/>
            <person name="Ohm R.A."/>
            <person name="Martin F."/>
            <person name="Silar P."/>
            <person name="Natvig D.O."/>
            <person name="Lalanne C."/>
            <person name="Gautier V."/>
            <person name="Ament-Velasquez S.L."/>
            <person name="Kruys A."/>
            <person name="Hutchinson M.I."/>
            <person name="Powell A.J."/>
            <person name="Barry K."/>
            <person name="Miller A.N."/>
            <person name="Grigoriev I.V."/>
            <person name="Debuchy R."/>
            <person name="Gladieux P."/>
            <person name="Hiltunen Thoren M."/>
            <person name="Johannesson H."/>
        </authorList>
    </citation>
    <scope>NUCLEOTIDE SEQUENCE [LARGE SCALE GENOMIC DNA]</scope>
    <source>
        <strain evidence="3">CBS 340.73</strain>
    </source>
</reference>
<feature type="signal peptide" evidence="1">
    <location>
        <begin position="1"/>
        <end position="24"/>
    </location>
</feature>
<dbReference type="AlphaFoldDB" id="A0AAN6S530"/>